<protein>
    <recommendedName>
        <fullName evidence="2">Replication factor A C-terminal domain-containing protein</fullName>
    </recommendedName>
</protein>
<feature type="compositionally biased region" description="Basic and acidic residues" evidence="1">
    <location>
        <begin position="505"/>
        <end position="534"/>
    </location>
</feature>
<dbReference type="PANTHER" id="PTHR47165">
    <property type="entry name" value="OS03G0429900 PROTEIN"/>
    <property type="match status" value="1"/>
</dbReference>
<dbReference type="PANTHER" id="PTHR47165:SF4">
    <property type="entry name" value="OS03G0429900 PROTEIN"/>
    <property type="match status" value="1"/>
</dbReference>
<evidence type="ECO:0000313" key="4">
    <source>
        <dbReference type="Proteomes" id="UP000886595"/>
    </source>
</evidence>
<dbReference type="Pfam" id="PF08646">
    <property type="entry name" value="Rep_fac-A_C"/>
    <property type="match status" value="1"/>
</dbReference>
<evidence type="ECO:0000313" key="3">
    <source>
        <dbReference type="EMBL" id="KAG2330166.1"/>
    </source>
</evidence>
<dbReference type="EMBL" id="JAAMPC010000001">
    <property type="protein sequence ID" value="KAG2330166.1"/>
    <property type="molecule type" value="Genomic_DNA"/>
</dbReference>
<dbReference type="Proteomes" id="UP000886595">
    <property type="component" value="Unassembled WGS sequence"/>
</dbReference>
<dbReference type="SUPFAM" id="SSF50249">
    <property type="entry name" value="Nucleic acid-binding proteins"/>
    <property type="match status" value="1"/>
</dbReference>
<reference evidence="3 4" key="1">
    <citation type="submission" date="2020-02" db="EMBL/GenBank/DDBJ databases">
        <authorList>
            <person name="Ma Q."/>
            <person name="Huang Y."/>
            <person name="Song X."/>
            <person name="Pei D."/>
        </authorList>
    </citation>
    <scope>NUCLEOTIDE SEQUENCE [LARGE SCALE GENOMIC DNA]</scope>
    <source>
        <strain evidence="3">Sxm20200214</strain>
        <tissue evidence="3">Leaf</tissue>
    </source>
</reference>
<dbReference type="Gene3D" id="2.40.50.140">
    <property type="entry name" value="Nucleic acid-binding proteins"/>
    <property type="match status" value="2"/>
</dbReference>
<proteinExistence type="predicted"/>
<organism evidence="3 4">
    <name type="scientific">Brassica carinata</name>
    <name type="common">Ethiopian mustard</name>
    <name type="synonym">Abyssinian cabbage</name>
    <dbReference type="NCBI Taxonomy" id="52824"/>
    <lineage>
        <taxon>Eukaryota</taxon>
        <taxon>Viridiplantae</taxon>
        <taxon>Streptophyta</taxon>
        <taxon>Embryophyta</taxon>
        <taxon>Tracheophyta</taxon>
        <taxon>Spermatophyta</taxon>
        <taxon>Magnoliopsida</taxon>
        <taxon>eudicotyledons</taxon>
        <taxon>Gunneridae</taxon>
        <taxon>Pentapetalae</taxon>
        <taxon>rosids</taxon>
        <taxon>malvids</taxon>
        <taxon>Brassicales</taxon>
        <taxon>Brassicaceae</taxon>
        <taxon>Brassiceae</taxon>
        <taxon>Brassica</taxon>
    </lineage>
</organism>
<dbReference type="InterPro" id="IPR012340">
    <property type="entry name" value="NA-bd_OB-fold"/>
</dbReference>
<keyword evidence="4" id="KW-1185">Reference proteome</keyword>
<name>A0A8X7WH60_BRACI</name>
<evidence type="ECO:0000259" key="2">
    <source>
        <dbReference type="Pfam" id="PF08646"/>
    </source>
</evidence>
<feature type="region of interest" description="Disordered" evidence="1">
    <location>
        <begin position="503"/>
        <end position="534"/>
    </location>
</feature>
<gene>
    <name evidence="3" type="ORF">Bca52824_001346</name>
</gene>
<feature type="domain" description="Replication factor A C-terminal" evidence="2">
    <location>
        <begin position="370"/>
        <end position="457"/>
    </location>
</feature>
<accession>A0A8X7WH60</accession>
<dbReference type="CDD" id="cd04480">
    <property type="entry name" value="RPA1_DBD_A_like"/>
    <property type="match status" value="1"/>
</dbReference>
<dbReference type="InterPro" id="IPR013955">
    <property type="entry name" value="Rep_factor-A_C"/>
</dbReference>
<dbReference type="AlphaFoldDB" id="A0A8X7WH60"/>
<sequence length="624" mass="68646">MTLSDSMKTNGEPVVSSGAVKPVDQTDMSSGGDNSKKSEGVSLASSTPVKPIGNTGASSGIRIGGRGKAYVSHGGKGKAIASDSTREVIAFKDSKLGPHEGELQFRLIHFWEAWNTVTKVLIGLEMLLIDREETVIQGFIPAGRIESYLHHMKAGGTYRLHNFFGSKSKPNYRVADPDVTISFSWNSVISELVDSSIRFPADRFRIHGFGEFDAVCDMKGALYDYIGHIKLVNAQVPSDSLLLDEANIAASRRVDLHVQTHDDPVLKLCLWDQAASQFWKKFKASGGTARVILVTTLNPKRYGVLSLSSMTPSRVFLDGDIQETRDYLGWLSSNQDVAKRLKADVVVKPEKATLGELFSYMKRASAKVAWFECTATIDDVVHGSKWYYIGCGECHTKATKGPTTLMCKKCGKSEVVGVAQYLAKLSVYDHNDQAFFVLLGDAGEELTGKKSAELVESYYEVLKNLFISTHNLGGKTRTLTVTKVLPLEAPGPEVKIGEIVDVEQGNERDAHADESVKRAADGVESEDAKRARWRETRESPSSISLLFSHKITSAMSNNFEESNRFRPQAPLISFQDRLHSSRLIYSHTLPTIGGSTRRHYNDEAAAGYNYLCLRGFVVQASLDP</sequence>
<evidence type="ECO:0000256" key="1">
    <source>
        <dbReference type="SAM" id="MobiDB-lite"/>
    </source>
</evidence>
<feature type="region of interest" description="Disordered" evidence="1">
    <location>
        <begin position="1"/>
        <end position="60"/>
    </location>
</feature>
<comment type="caution">
    <text evidence="3">The sequence shown here is derived from an EMBL/GenBank/DDBJ whole genome shotgun (WGS) entry which is preliminary data.</text>
</comment>